<evidence type="ECO:0000256" key="9">
    <source>
        <dbReference type="SAM" id="Phobius"/>
    </source>
</evidence>
<keyword evidence="7 9" id="KW-0472">Membrane</keyword>
<proteinExistence type="inferred from homology"/>
<evidence type="ECO:0000256" key="4">
    <source>
        <dbReference type="ARBA" id="ARBA00022475"/>
    </source>
</evidence>
<feature type="transmembrane region" description="Helical" evidence="9">
    <location>
        <begin position="386"/>
        <end position="404"/>
    </location>
</feature>
<keyword evidence="5 9" id="KW-0812">Transmembrane</keyword>
<dbReference type="RefSeq" id="WP_310095088.1">
    <property type="nucleotide sequence ID" value="NZ_JAVDTT010000004.1"/>
</dbReference>
<feature type="transmembrane region" description="Helical" evidence="9">
    <location>
        <begin position="274"/>
        <end position="297"/>
    </location>
</feature>
<feature type="transmembrane region" description="Helical" evidence="9">
    <location>
        <begin position="85"/>
        <end position="111"/>
    </location>
</feature>
<dbReference type="Pfam" id="PF13520">
    <property type="entry name" value="AA_permease_2"/>
    <property type="match status" value="1"/>
</dbReference>
<evidence type="ECO:0000256" key="2">
    <source>
        <dbReference type="ARBA" id="ARBA00008220"/>
    </source>
</evidence>
<comment type="subcellular location">
    <subcellularLocation>
        <location evidence="1">Cell membrane</location>
        <topology evidence="1">Multi-pass membrane protein</topology>
    </subcellularLocation>
</comment>
<accession>A0ABU1RV88</accession>
<comment type="caution">
    <text evidence="10">The sequence shown here is derived from an EMBL/GenBank/DDBJ whole genome shotgun (WGS) entry which is preliminary data.</text>
</comment>
<evidence type="ECO:0000313" key="10">
    <source>
        <dbReference type="EMBL" id="MDR6842687.1"/>
    </source>
</evidence>
<evidence type="ECO:0000256" key="1">
    <source>
        <dbReference type="ARBA" id="ARBA00004651"/>
    </source>
</evidence>
<feature type="transmembrane region" description="Helical" evidence="9">
    <location>
        <begin position="224"/>
        <end position="247"/>
    </location>
</feature>
<dbReference type="PIRSF" id="PIRSF006060">
    <property type="entry name" value="AA_transporter"/>
    <property type="match status" value="1"/>
</dbReference>
<feature type="transmembrane region" description="Helical" evidence="9">
    <location>
        <begin position="318"/>
        <end position="337"/>
    </location>
</feature>
<dbReference type="Proteomes" id="UP001254759">
    <property type="component" value="Unassembled WGS sequence"/>
</dbReference>
<evidence type="ECO:0000256" key="3">
    <source>
        <dbReference type="ARBA" id="ARBA00021069"/>
    </source>
</evidence>
<dbReference type="InterPro" id="IPR002293">
    <property type="entry name" value="AA/rel_permease1"/>
</dbReference>
<name>A0ABU1RV88_9GAMM</name>
<feature type="transmembrane region" description="Helical" evidence="9">
    <location>
        <begin position="349"/>
        <end position="374"/>
    </location>
</feature>
<dbReference type="PANTHER" id="PTHR42770:SF18">
    <property type="entry name" value="ARGININE_AGMATINE ANTIPORTER"/>
    <property type="match status" value="1"/>
</dbReference>
<keyword evidence="11" id="KW-1185">Reference proteome</keyword>
<protein>
    <recommendedName>
        <fullName evidence="3">Arginine/agmatine antiporter</fullName>
    </recommendedName>
</protein>
<evidence type="ECO:0000256" key="6">
    <source>
        <dbReference type="ARBA" id="ARBA00022989"/>
    </source>
</evidence>
<reference evidence="10 11" key="1">
    <citation type="submission" date="2023-07" db="EMBL/GenBank/DDBJ databases">
        <title>Sorghum-associated microbial communities from plants grown in Nebraska, USA.</title>
        <authorList>
            <person name="Schachtman D."/>
        </authorList>
    </citation>
    <scope>NUCLEOTIDE SEQUENCE [LARGE SCALE GENOMIC DNA]</scope>
    <source>
        <strain evidence="10 11">BE107</strain>
    </source>
</reference>
<comment type="similarity">
    <text evidence="2">Belongs to the amino acid-polyamine-organocation (APC) superfamily. Basic amino acid/polyamine antiporter (APA) (TC 2.A.3.2) family.</text>
</comment>
<evidence type="ECO:0000256" key="5">
    <source>
        <dbReference type="ARBA" id="ARBA00022692"/>
    </source>
</evidence>
<feature type="transmembrane region" description="Helical" evidence="9">
    <location>
        <begin position="123"/>
        <end position="140"/>
    </location>
</feature>
<dbReference type="PANTHER" id="PTHR42770">
    <property type="entry name" value="AMINO ACID TRANSPORTER-RELATED"/>
    <property type="match status" value="1"/>
</dbReference>
<feature type="transmembrane region" description="Helical" evidence="9">
    <location>
        <begin position="410"/>
        <end position="427"/>
    </location>
</feature>
<evidence type="ECO:0000256" key="8">
    <source>
        <dbReference type="ARBA" id="ARBA00045636"/>
    </source>
</evidence>
<keyword evidence="6 9" id="KW-1133">Transmembrane helix</keyword>
<dbReference type="EMBL" id="JAVDTT010000004">
    <property type="protein sequence ID" value="MDR6842687.1"/>
    <property type="molecule type" value="Genomic_DNA"/>
</dbReference>
<feature type="transmembrane region" description="Helical" evidence="9">
    <location>
        <begin position="190"/>
        <end position="212"/>
    </location>
</feature>
<organism evidence="10 11">
    <name type="scientific">Pseudoxanthomonas sacheonensis</name>
    <dbReference type="NCBI Taxonomy" id="443615"/>
    <lineage>
        <taxon>Bacteria</taxon>
        <taxon>Pseudomonadati</taxon>
        <taxon>Pseudomonadota</taxon>
        <taxon>Gammaproteobacteria</taxon>
        <taxon>Lysobacterales</taxon>
        <taxon>Lysobacteraceae</taxon>
        <taxon>Pseudoxanthomonas</taxon>
    </lineage>
</organism>
<dbReference type="InterPro" id="IPR050367">
    <property type="entry name" value="APC_superfamily"/>
</dbReference>
<evidence type="ECO:0000256" key="7">
    <source>
        <dbReference type="ARBA" id="ARBA00023136"/>
    </source>
</evidence>
<sequence>MNDTKKIGFWTCTALVVGNTIGMGIFLLPASLAPYGYNAMIGWGITVVGCIALARVFARLARELAHADGPYGYVRSTLGDLPAYIALWCYWVSVWITNAALATGVVAYITAVVPELGQLQPSLFALGLLWTFVAINLFGVRTGGGVQIVTTTLKLLPMLAIALLGAWMLLRSPQAYVAHLPTKPIALSDAMAASTIALFAMLGIESATVPAAKVENPGRTIPRATIVGTLLTAMIYLIVSTVPLLLIPSQELAAAPAPFALLMDRFVGDGFGRWLALFVVISGLGALNGWTLLVGELTRTMADNGVLPTFLSRNNRRGAPAFALLVTAALASIMILMSYSKSLVSGFTFLSTVVTAANLPLYLCCSLALGILWWRGKKMTGQGIRDMLVIAIMGTAYVLFAFVGLGHEPFLLALGLGAAGLPLYLFMRLRPKTV</sequence>
<feature type="transmembrane region" description="Helical" evidence="9">
    <location>
        <begin position="40"/>
        <end position="58"/>
    </location>
</feature>
<comment type="function">
    <text evidence="8">Major component of the acid-resistance (AR) system allowing enteric pathogens to survive the acidic environment in the stomach. Exchanges extracellular arginine for its intracellular decarboxylation product agmatine (Agm) thereby expelling intracellular protons. Probably undergoes several conformational states in order to translocate the substrate across the membrane; keeps the substrate accessible to only 1 side of the membrane at a time by opening and closing 3 membrane-internal gates.</text>
</comment>
<feature type="transmembrane region" description="Helical" evidence="9">
    <location>
        <begin position="7"/>
        <end position="28"/>
    </location>
</feature>
<dbReference type="Gene3D" id="1.20.1740.10">
    <property type="entry name" value="Amino acid/polyamine transporter I"/>
    <property type="match status" value="1"/>
</dbReference>
<gene>
    <name evidence="10" type="ORF">J2W94_002992</name>
</gene>
<evidence type="ECO:0000313" key="11">
    <source>
        <dbReference type="Proteomes" id="UP001254759"/>
    </source>
</evidence>
<feature type="transmembrane region" description="Helical" evidence="9">
    <location>
        <begin position="152"/>
        <end position="170"/>
    </location>
</feature>
<keyword evidence="4" id="KW-1003">Cell membrane</keyword>